<protein>
    <recommendedName>
        <fullName evidence="1">DUF2087 domain-containing protein</fullName>
    </recommendedName>
</protein>
<accession>A0A7K0CCV4</accession>
<comment type="caution">
    <text evidence="2">The sequence shown here is derived from an EMBL/GenBank/DDBJ whole genome shotgun (WGS) entry which is preliminary data.</text>
</comment>
<organism evidence="2 3">
    <name type="scientific">Streptomyces smaragdinus</name>
    <dbReference type="NCBI Taxonomy" id="2585196"/>
    <lineage>
        <taxon>Bacteria</taxon>
        <taxon>Bacillati</taxon>
        <taxon>Actinomycetota</taxon>
        <taxon>Actinomycetes</taxon>
        <taxon>Kitasatosporales</taxon>
        <taxon>Streptomycetaceae</taxon>
        <taxon>Streptomyces</taxon>
    </lineage>
</organism>
<proteinExistence type="predicted"/>
<dbReference type="AlphaFoldDB" id="A0A7K0CCV4"/>
<dbReference type="EMBL" id="WEGJ01000003">
    <property type="protein sequence ID" value="MQY11183.1"/>
    <property type="molecule type" value="Genomic_DNA"/>
</dbReference>
<sequence>MSAHVWVGVMYRTQPPVPHELRGFLQDGRLLRLPAKYGKQLLVLDYLARAAFEPDRIYDEPAVNDILRGWCERGQTDHAAVRRALVEAAQLRRDPVQGWYWRAED</sequence>
<gene>
    <name evidence="2" type="ORF">SRB5_12970</name>
</gene>
<evidence type="ECO:0000313" key="3">
    <source>
        <dbReference type="Proteomes" id="UP000466345"/>
    </source>
</evidence>
<dbReference type="InterPro" id="IPR018656">
    <property type="entry name" value="DUF2087"/>
</dbReference>
<feature type="domain" description="DUF2087" evidence="1">
    <location>
        <begin position="29"/>
        <end position="102"/>
    </location>
</feature>
<reference evidence="2 3" key="1">
    <citation type="submission" date="2019-10" db="EMBL/GenBank/DDBJ databases">
        <title>Streptomyces smaragdinus sp. nov. and Streptomyces fabii sp. nov., isolated from the gut of fungus growing-termite Macrotermes natalensis.</title>
        <authorList>
            <person name="Schwitalla J."/>
            <person name="Benndorf R."/>
            <person name="Martin K."/>
            <person name="De Beer W."/>
            <person name="Kaster A.-K."/>
            <person name="Vollmers J."/>
            <person name="Poulsen M."/>
            <person name="Beemelmanns C."/>
        </authorList>
    </citation>
    <scope>NUCLEOTIDE SEQUENCE [LARGE SCALE GENOMIC DNA]</scope>
    <source>
        <strain evidence="2 3">RB5</strain>
    </source>
</reference>
<evidence type="ECO:0000259" key="1">
    <source>
        <dbReference type="Pfam" id="PF09860"/>
    </source>
</evidence>
<evidence type="ECO:0000313" key="2">
    <source>
        <dbReference type="EMBL" id="MQY11183.1"/>
    </source>
</evidence>
<dbReference type="Pfam" id="PF09860">
    <property type="entry name" value="DUF2087"/>
    <property type="match status" value="1"/>
</dbReference>
<keyword evidence="3" id="KW-1185">Reference proteome</keyword>
<name>A0A7K0CCV4_9ACTN</name>
<dbReference type="Proteomes" id="UP000466345">
    <property type="component" value="Unassembled WGS sequence"/>
</dbReference>